<name>A0A2K3DSM7_CHLRE</name>
<reference evidence="2 3" key="1">
    <citation type="journal article" date="2007" name="Science">
        <title>The Chlamydomonas genome reveals the evolution of key animal and plant functions.</title>
        <authorList>
            <person name="Merchant S.S."/>
            <person name="Prochnik S.E."/>
            <person name="Vallon O."/>
            <person name="Harris E.H."/>
            <person name="Karpowicz S.J."/>
            <person name="Witman G.B."/>
            <person name="Terry A."/>
            <person name="Salamov A."/>
            <person name="Fritz-Laylin L.K."/>
            <person name="Marechal-Drouard L."/>
            <person name="Marshall W.F."/>
            <person name="Qu L.H."/>
            <person name="Nelson D.R."/>
            <person name="Sanderfoot A.A."/>
            <person name="Spalding M.H."/>
            <person name="Kapitonov V.V."/>
            <person name="Ren Q."/>
            <person name="Ferris P."/>
            <person name="Lindquist E."/>
            <person name="Shapiro H."/>
            <person name="Lucas S.M."/>
            <person name="Grimwood J."/>
            <person name="Schmutz J."/>
            <person name="Cardol P."/>
            <person name="Cerutti H."/>
            <person name="Chanfreau G."/>
            <person name="Chen C.L."/>
            <person name="Cognat V."/>
            <person name="Croft M.T."/>
            <person name="Dent R."/>
            <person name="Dutcher S."/>
            <person name="Fernandez E."/>
            <person name="Fukuzawa H."/>
            <person name="Gonzalez-Ballester D."/>
            <person name="Gonzalez-Halphen D."/>
            <person name="Hallmann A."/>
            <person name="Hanikenne M."/>
            <person name="Hippler M."/>
            <person name="Inwood W."/>
            <person name="Jabbari K."/>
            <person name="Kalanon M."/>
            <person name="Kuras R."/>
            <person name="Lefebvre P.A."/>
            <person name="Lemaire S.D."/>
            <person name="Lobanov A.V."/>
            <person name="Lohr M."/>
            <person name="Manuell A."/>
            <person name="Meier I."/>
            <person name="Mets L."/>
            <person name="Mittag M."/>
            <person name="Mittelmeier T."/>
            <person name="Moroney J.V."/>
            <person name="Moseley J."/>
            <person name="Napoli C."/>
            <person name="Nedelcu A.M."/>
            <person name="Niyogi K."/>
            <person name="Novoselov S.V."/>
            <person name="Paulsen I.T."/>
            <person name="Pazour G."/>
            <person name="Purton S."/>
            <person name="Ral J.P."/>
            <person name="Riano-Pachon D.M."/>
            <person name="Riekhof W."/>
            <person name="Rymarquis L."/>
            <person name="Schroda M."/>
            <person name="Stern D."/>
            <person name="Umen J."/>
            <person name="Willows R."/>
            <person name="Wilson N."/>
            <person name="Zimmer S.L."/>
            <person name="Allmer J."/>
            <person name="Balk J."/>
            <person name="Bisova K."/>
            <person name="Chen C.J."/>
            <person name="Elias M."/>
            <person name="Gendler K."/>
            <person name="Hauser C."/>
            <person name="Lamb M.R."/>
            <person name="Ledford H."/>
            <person name="Long J.C."/>
            <person name="Minagawa J."/>
            <person name="Page M.D."/>
            <person name="Pan J."/>
            <person name="Pootakham W."/>
            <person name="Roje S."/>
            <person name="Rose A."/>
            <person name="Stahlberg E."/>
            <person name="Terauchi A.M."/>
            <person name="Yang P."/>
            <person name="Ball S."/>
            <person name="Bowler C."/>
            <person name="Dieckmann C.L."/>
            <person name="Gladyshev V.N."/>
            <person name="Green P."/>
            <person name="Jorgensen R."/>
            <person name="Mayfield S."/>
            <person name="Mueller-Roeber B."/>
            <person name="Rajamani S."/>
            <person name="Sayre R.T."/>
            <person name="Brokstein P."/>
            <person name="Dubchak I."/>
            <person name="Goodstein D."/>
            <person name="Hornick L."/>
            <person name="Huang Y.W."/>
            <person name="Jhaveri J."/>
            <person name="Luo Y."/>
            <person name="Martinez D."/>
            <person name="Ngau W.C."/>
            <person name="Otillar B."/>
            <person name="Poliakov A."/>
            <person name="Porter A."/>
            <person name="Szajkowski L."/>
            <person name="Werner G."/>
            <person name="Zhou K."/>
            <person name="Grigoriev I.V."/>
            <person name="Rokhsar D.S."/>
            <person name="Grossman A.R."/>
        </authorList>
    </citation>
    <scope>NUCLEOTIDE SEQUENCE [LARGE SCALE GENOMIC DNA]</scope>
    <source>
        <strain evidence="3">CC-503</strain>
    </source>
</reference>
<dbReference type="Proteomes" id="UP000006906">
    <property type="component" value="Chromosome 5"/>
</dbReference>
<evidence type="ECO:0000313" key="3">
    <source>
        <dbReference type="Proteomes" id="UP000006906"/>
    </source>
</evidence>
<dbReference type="KEGG" id="cre:CHLRE_05g234651v5"/>
<dbReference type="GO" id="GO:0005975">
    <property type="term" value="P:carbohydrate metabolic process"/>
    <property type="evidence" value="ECO:0007669"/>
    <property type="project" value="InterPro"/>
</dbReference>
<sequence length="648" mass="69783">MATSRVQASLEASSSGRGIVFVNSSVRQPKLRANGGQAAFAPVTRVVSAGQRGLSSALQPPVATPQAGQPRSTQLQAVKERTKAPKALTVADVDLEKLNEDWGIPGVVEFGEGQGGLPTVLLTHPQTNQKLVVYLYGATIAQWLKTDGTATFFDGPDLLYAEGVPLRTGVSVHFPQHRDGLLPQHGFADRMVWEVIGAGVDSPEVAEQLDGYLNHLQESGLISQEMLDAAAEGGEGSEAAAELQAALAQELEGANIAPHMLGDAAPFVMLRLRDTPATRKMWPHRFELCYKITLQTQEEATDADMRDVRASLGMAPGGLAPEQDAALAQAALEAAVMKRRAELEAEGQAAEDALANAASGRDRRADEAGEDEEAEGAEDQAPSDAAGKRRGRPRKTAEPAAAAAKDGEVVDGDEDDDEDVSYAPVPLGEPGAVGPEPYSPPVQIKQQFWLRNRDKRGSEALRFQLASNARFVTAQQPDCSDWIKVLGLGGSQVIDYTADPRYPELDLFEQDYLHYRGQPEDKTFVGAADATLYLCPGNRTHFEFIQKGGFKDMFVEQPEYDDEQPETGRLACIGTGYVASMKKLAPGKVWYAESAIRFHNRYWTPPIFGDDTMPPLPPIPTELLEGEGEEGDAFDDIPGGPGGDEPEN</sequence>
<dbReference type="GO" id="GO:0030246">
    <property type="term" value="F:carbohydrate binding"/>
    <property type="evidence" value="ECO:0007669"/>
    <property type="project" value="InterPro"/>
</dbReference>
<dbReference type="InterPro" id="IPR011013">
    <property type="entry name" value="Gal_mutarotase_sf_dom"/>
</dbReference>
<dbReference type="GO" id="GO:0047938">
    <property type="term" value="F:glucose-6-phosphate 1-epimerase activity"/>
    <property type="evidence" value="ECO:0000318"/>
    <property type="project" value="GO_Central"/>
</dbReference>
<dbReference type="OrthoDB" id="1659429at2759"/>
<dbReference type="AlphaFoldDB" id="A0A2K3DSM7"/>
<proteinExistence type="predicted"/>
<evidence type="ECO:0008006" key="4">
    <source>
        <dbReference type="Google" id="ProtNLM"/>
    </source>
</evidence>
<feature type="compositionally biased region" description="Gly residues" evidence="1">
    <location>
        <begin position="639"/>
        <end position="648"/>
    </location>
</feature>
<dbReference type="RefSeq" id="XP_042924781.1">
    <property type="nucleotide sequence ID" value="XM_043062217.1"/>
</dbReference>
<dbReference type="EMBL" id="CM008966">
    <property type="protein sequence ID" value="PNW83539.1"/>
    <property type="molecule type" value="Genomic_DNA"/>
</dbReference>
<dbReference type="OMA" id="PGNRTHF"/>
<dbReference type="SUPFAM" id="SSF74650">
    <property type="entry name" value="Galactose mutarotase-like"/>
    <property type="match status" value="1"/>
</dbReference>
<dbReference type="GO" id="GO:0005737">
    <property type="term" value="C:cytoplasm"/>
    <property type="evidence" value="ECO:0000318"/>
    <property type="project" value="GO_Central"/>
</dbReference>
<feature type="region of interest" description="Disordered" evidence="1">
    <location>
        <begin position="611"/>
        <end position="648"/>
    </location>
</feature>
<dbReference type="PANTHER" id="PTHR11122">
    <property type="entry name" value="APOSPORY-ASSOCIATED PROTEIN C-RELATED"/>
    <property type="match status" value="1"/>
</dbReference>
<protein>
    <recommendedName>
        <fullName evidence="4">Glucose-6-phosphate 1-epimerase</fullName>
    </recommendedName>
</protein>
<feature type="compositionally biased region" description="Acidic residues" evidence="1">
    <location>
        <begin position="409"/>
        <end position="420"/>
    </location>
</feature>
<dbReference type="Gramene" id="PNW83539">
    <property type="protein sequence ID" value="PNW83539"/>
    <property type="gene ID" value="CHLRE_05g234651v5"/>
</dbReference>
<evidence type="ECO:0000313" key="2">
    <source>
        <dbReference type="EMBL" id="PNW83539.1"/>
    </source>
</evidence>
<dbReference type="GeneID" id="5726225"/>
<evidence type="ECO:0000256" key="1">
    <source>
        <dbReference type="SAM" id="MobiDB-lite"/>
    </source>
</evidence>
<feature type="region of interest" description="Disordered" evidence="1">
    <location>
        <begin position="353"/>
        <end position="440"/>
    </location>
</feature>
<feature type="compositionally biased region" description="Acidic residues" evidence="1">
    <location>
        <begin position="624"/>
        <end position="635"/>
    </location>
</feature>
<accession>A0A2K3DSM7</accession>
<dbReference type="InterPro" id="IPR014718">
    <property type="entry name" value="GH-type_carb-bd"/>
</dbReference>
<dbReference type="Gene3D" id="2.70.98.10">
    <property type="match status" value="1"/>
</dbReference>
<dbReference type="InParanoid" id="A0A2K3DSM7"/>
<organism evidence="2 3">
    <name type="scientific">Chlamydomonas reinhardtii</name>
    <name type="common">Chlamydomonas smithii</name>
    <dbReference type="NCBI Taxonomy" id="3055"/>
    <lineage>
        <taxon>Eukaryota</taxon>
        <taxon>Viridiplantae</taxon>
        <taxon>Chlorophyta</taxon>
        <taxon>core chlorophytes</taxon>
        <taxon>Chlorophyceae</taxon>
        <taxon>CS clade</taxon>
        <taxon>Chlamydomonadales</taxon>
        <taxon>Chlamydomonadaceae</taxon>
        <taxon>Chlamydomonas</taxon>
    </lineage>
</organism>
<dbReference type="ExpressionAtlas" id="A0A2K3DSM7">
    <property type="expression patterns" value="baseline and differential"/>
</dbReference>
<keyword evidence="3" id="KW-1185">Reference proteome</keyword>
<gene>
    <name evidence="2" type="ORF">CHLRE_05g234651v5</name>
</gene>
<feature type="compositionally biased region" description="Acidic residues" evidence="1">
    <location>
        <begin position="368"/>
        <end position="378"/>
    </location>
</feature>
<dbReference type="PANTHER" id="PTHR11122:SF13">
    <property type="entry name" value="GLUCOSE-6-PHOSPHATE 1-EPIMERASE"/>
    <property type="match status" value="1"/>
</dbReference>
<dbReference type="STRING" id="3055.A0A2K3DSM7"/>